<dbReference type="Gene3D" id="1.20.5.100">
    <property type="entry name" value="Cytochrome c1, transmembrane anchor, C-terminal"/>
    <property type="match status" value="1"/>
</dbReference>
<dbReference type="EMBL" id="JABEQJ010000021">
    <property type="protein sequence ID" value="MBB2161470.1"/>
    <property type="molecule type" value="Genomic_DNA"/>
</dbReference>
<feature type="binding site" description="covalent" evidence="9">
    <location>
        <position position="189"/>
    </location>
    <ligand>
        <name>heme c</name>
        <dbReference type="ChEBI" id="CHEBI:61717"/>
    </ligand>
</feature>
<keyword evidence="11" id="KW-0732">Signal</keyword>
<evidence type="ECO:0000313" key="13">
    <source>
        <dbReference type="EMBL" id="MBB2161470.1"/>
    </source>
</evidence>
<comment type="caution">
    <text evidence="13">The sequence shown here is derived from an EMBL/GenBank/DDBJ whole genome shotgun (WGS) entry which is preliminary data.</text>
</comment>
<feature type="binding site" description="covalent" evidence="9">
    <location>
        <position position="69"/>
    </location>
    <ligand>
        <name>heme c</name>
        <dbReference type="ChEBI" id="CHEBI:61717"/>
    </ligand>
</feature>
<keyword evidence="7 9" id="KW-0408">Iron</keyword>
<keyword evidence="3 9" id="KW-0349">Heme</keyword>
<keyword evidence="6 10" id="KW-1133">Transmembrane helix</keyword>
<dbReference type="Gene3D" id="1.10.760.10">
    <property type="entry name" value="Cytochrome c-like domain"/>
    <property type="match status" value="1"/>
</dbReference>
<dbReference type="SUPFAM" id="SSF46626">
    <property type="entry name" value="Cytochrome c"/>
    <property type="match status" value="1"/>
</dbReference>
<dbReference type="InterPro" id="IPR002326">
    <property type="entry name" value="Cyt_c1"/>
</dbReference>
<organism evidence="13 14">
    <name type="scientific">Gluconacetobacter sacchari</name>
    <dbReference type="NCBI Taxonomy" id="92759"/>
    <lineage>
        <taxon>Bacteria</taxon>
        <taxon>Pseudomonadati</taxon>
        <taxon>Pseudomonadota</taxon>
        <taxon>Alphaproteobacteria</taxon>
        <taxon>Acetobacterales</taxon>
        <taxon>Acetobacteraceae</taxon>
        <taxon>Gluconacetobacter</taxon>
    </lineage>
</organism>
<evidence type="ECO:0000256" key="8">
    <source>
        <dbReference type="ARBA" id="ARBA00023136"/>
    </source>
</evidence>
<keyword evidence="5 9" id="KW-0479">Metal-binding</keyword>
<keyword evidence="8 10" id="KW-0472">Membrane</keyword>
<evidence type="ECO:0000256" key="9">
    <source>
        <dbReference type="PIRSR" id="PIRSR602326-1"/>
    </source>
</evidence>
<accession>A0A7W4IEP7</accession>
<comment type="subcellular location">
    <subcellularLocation>
        <location evidence="1">Membrane</location>
    </subcellularLocation>
</comment>
<dbReference type="RefSeq" id="WP_182998307.1">
    <property type="nucleotide sequence ID" value="NZ_JABEQJ010000021.1"/>
</dbReference>
<evidence type="ECO:0000313" key="14">
    <source>
        <dbReference type="Proteomes" id="UP000589085"/>
    </source>
</evidence>
<dbReference type="Proteomes" id="UP000589085">
    <property type="component" value="Unassembled WGS sequence"/>
</dbReference>
<feature type="chain" id="PRO_5030860522" description="Cytochrome c1" evidence="11">
    <location>
        <begin position="30"/>
        <end position="260"/>
    </location>
</feature>
<dbReference type="PANTHER" id="PTHR10266">
    <property type="entry name" value="CYTOCHROME C1"/>
    <property type="match status" value="1"/>
</dbReference>
<evidence type="ECO:0000256" key="10">
    <source>
        <dbReference type="SAM" id="Phobius"/>
    </source>
</evidence>
<dbReference type="InterPro" id="IPR036909">
    <property type="entry name" value="Cyt_c-like_dom_sf"/>
</dbReference>
<dbReference type="PANTHER" id="PTHR10266:SF3">
    <property type="entry name" value="CYTOCHROME C1, HEME PROTEIN, MITOCHONDRIAL"/>
    <property type="match status" value="1"/>
</dbReference>
<dbReference type="AlphaFoldDB" id="A0A7W4IEP7"/>
<feature type="signal peptide" evidence="11">
    <location>
        <begin position="1"/>
        <end position="29"/>
    </location>
</feature>
<keyword evidence="4 10" id="KW-0812">Transmembrane</keyword>
<evidence type="ECO:0000256" key="11">
    <source>
        <dbReference type="SAM" id="SignalP"/>
    </source>
</evidence>
<reference evidence="13 14" key="1">
    <citation type="submission" date="2020-04" db="EMBL/GenBank/DDBJ databases">
        <title>Description of novel Gluconacetobacter.</title>
        <authorList>
            <person name="Sombolestani A."/>
        </authorList>
    </citation>
    <scope>NUCLEOTIDE SEQUENCE [LARGE SCALE GENOMIC DNA]</scope>
    <source>
        <strain evidence="13 14">LMG 19747</strain>
    </source>
</reference>
<feature type="binding site" description="covalent" evidence="9">
    <location>
        <position position="68"/>
    </location>
    <ligand>
        <name>heme c</name>
        <dbReference type="ChEBI" id="CHEBI:61717"/>
    </ligand>
</feature>
<dbReference type="PROSITE" id="PS51007">
    <property type="entry name" value="CYTC"/>
    <property type="match status" value="1"/>
</dbReference>
<feature type="domain" description="Cytochrome c" evidence="12">
    <location>
        <begin position="52"/>
        <end position="223"/>
    </location>
</feature>
<sequence>MRGAAILRLAAVLGFAAPLADLAPAAAQAGPHDRPPHRAWGFEGPLGRFDLSAVQRGYAVYAQVCSACHGMKSMTYGDLTGMGLTMEQVGRIAATQQVPGGVDAQGDPVTRAATPADHFRDPFVNPEAAAAANNGVAPPDQSRLALVYPGGPDRIYALLTGYRQPPAGYRPSHAGAVYNPYASNREIAMPPPLRDGQVVYTDGTPATTAQEARDVTTFLAWVAQPHLAARHRLGAQVMLYLLFLAVLAFLLKRRVWSDVH</sequence>
<dbReference type="GO" id="GO:0046872">
    <property type="term" value="F:metal ion binding"/>
    <property type="evidence" value="ECO:0007669"/>
    <property type="project" value="UniProtKB-KW"/>
</dbReference>
<evidence type="ECO:0000256" key="7">
    <source>
        <dbReference type="ARBA" id="ARBA00023004"/>
    </source>
</evidence>
<comment type="cofactor">
    <cofactor evidence="9">
        <name>heme c</name>
        <dbReference type="ChEBI" id="CHEBI:61717"/>
    </cofactor>
    <text evidence="9">Binds 1 heme c group covalently per subunit.</text>
</comment>
<evidence type="ECO:0000256" key="2">
    <source>
        <dbReference type="ARBA" id="ARBA00016165"/>
    </source>
</evidence>
<dbReference type="GO" id="GO:0009055">
    <property type="term" value="F:electron transfer activity"/>
    <property type="evidence" value="ECO:0007669"/>
    <property type="project" value="InterPro"/>
</dbReference>
<dbReference type="GO" id="GO:0016020">
    <property type="term" value="C:membrane"/>
    <property type="evidence" value="ECO:0007669"/>
    <property type="project" value="UniProtKB-SubCell"/>
</dbReference>
<evidence type="ECO:0000256" key="4">
    <source>
        <dbReference type="ARBA" id="ARBA00022692"/>
    </source>
</evidence>
<name>A0A7W4IEP7_9PROT</name>
<gene>
    <name evidence="13" type="ORF">HLH48_15040</name>
</gene>
<dbReference type="Pfam" id="PF02167">
    <property type="entry name" value="Cytochrom_C1"/>
    <property type="match status" value="1"/>
</dbReference>
<evidence type="ECO:0000256" key="3">
    <source>
        <dbReference type="ARBA" id="ARBA00022617"/>
    </source>
</evidence>
<evidence type="ECO:0000259" key="12">
    <source>
        <dbReference type="PROSITE" id="PS51007"/>
    </source>
</evidence>
<dbReference type="GO" id="GO:0020037">
    <property type="term" value="F:heme binding"/>
    <property type="evidence" value="ECO:0007669"/>
    <property type="project" value="InterPro"/>
</dbReference>
<feature type="transmembrane region" description="Helical" evidence="10">
    <location>
        <begin position="233"/>
        <end position="251"/>
    </location>
</feature>
<evidence type="ECO:0000256" key="5">
    <source>
        <dbReference type="ARBA" id="ARBA00022723"/>
    </source>
</evidence>
<evidence type="ECO:0000256" key="6">
    <source>
        <dbReference type="ARBA" id="ARBA00022989"/>
    </source>
</evidence>
<dbReference type="PRINTS" id="PR00603">
    <property type="entry name" value="CYTOCHROMEC1"/>
</dbReference>
<protein>
    <recommendedName>
        <fullName evidence="2">Cytochrome c1</fullName>
    </recommendedName>
</protein>
<dbReference type="InterPro" id="IPR009056">
    <property type="entry name" value="Cyt_c-like_dom"/>
</dbReference>
<proteinExistence type="predicted"/>
<evidence type="ECO:0000256" key="1">
    <source>
        <dbReference type="ARBA" id="ARBA00004370"/>
    </source>
</evidence>
<feature type="binding site" description="covalent" evidence="9">
    <location>
        <position position="65"/>
    </location>
    <ligand>
        <name>heme c</name>
        <dbReference type="ChEBI" id="CHEBI:61717"/>
    </ligand>
</feature>